<dbReference type="InterPro" id="IPR041373">
    <property type="entry name" value="RT_RNaseH"/>
</dbReference>
<name>A0AAE0GGY4_9CHLO</name>
<evidence type="ECO:0000256" key="1">
    <source>
        <dbReference type="ARBA" id="ARBA00022679"/>
    </source>
</evidence>
<evidence type="ECO:0000256" key="2">
    <source>
        <dbReference type="ARBA" id="ARBA00022695"/>
    </source>
</evidence>
<accession>A0AAE0GGY4</accession>
<evidence type="ECO:0000256" key="4">
    <source>
        <dbReference type="ARBA" id="ARBA00022759"/>
    </source>
</evidence>
<dbReference type="PANTHER" id="PTHR34072">
    <property type="entry name" value="ENZYMATIC POLYPROTEIN-RELATED"/>
    <property type="match status" value="1"/>
</dbReference>
<dbReference type="Gene3D" id="3.10.20.370">
    <property type="match status" value="1"/>
</dbReference>
<dbReference type="FunFam" id="3.10.20.370:FF:000001">
    <property type="entry name" value="Retrovirus-related Pol polyprotein from transposon 17.6-like protein"/>
    <property type="match status" value="1"/>
</dbReference>
<reference evidence="8 9" key="1">
    <citation type="journal article" date="2015" name="Genome Biol. Evol.">
        <title>Comparative Genomics of a Bacterivorous Green Alga Reveals Evolutionary Causalities and Consequences of Phago-Mixotrophic Mode of Nutrition.</title>
        <authorList>
            <person name="Burns J.A."/>
            <person name="Paasch A."/>
            <person name="Narechania A."/>
            <person name="Kim E."/>
        </authorList>
    </citation>
    <scope>NUCLEOTIDE SEQUENCE [LARGE SCALE GENOMIC DNA]</scope>
    <source>
        <strain evidence="8 9">PLY_AMNH</strain>
    </source>
</reference>
<dbReference type="Gene3D" id="3.30.70.270">
    <property type="match status" value="1"/>
</dbReference>
<evidence type="ECO:0000256" key="5">
    <source>
        <dbReference type="ARBA" id="ARBA00022801"/>
    </source>
</evidence>
<dbReference type="GO" id="GO:0004519">
    <property type="term" value="F:endonuclease activity"/>
    <property type="evidence" value="ECO:0007669"/>
    <property type="project" value="UniProtKB-KW"/>
</dbReference>
<dbReference type="AlphaFoldDB" id="A0AAE0GGY4"/>
<keyword evidence="1" id="KW-0808">Transferase</keyword>
<dbReference type="GO" id="GO:0003964">
    <property type="term" value="F:RNA-directed DNA polymerase activity"/>
    <property type="evidence" value="ECO:0007669"/>
    <property type="project" value="UniProtKB-KW"/>
</dbReference>
<dbReference type="InterPro" id="IPR043502">
    <property type="entry name" value="DNA/RNA_pol_sf"/>
</dbReference>
<comment type="caution">
    <text evidence="8">The sequence shown here is derived from an EMBL/GenBank/DDBJ whole genome shotgun (WGS) entry which is preliminary data.</text>
</comment>
<dbReference type="GO" id="GO:0016787">
    <property type="term" value="F:hydrolase activity"/>
    <property type="evidence" value="ECO:0007669"/>
    <property type="project" value="UniProtKB-KW"/>
</dbReference>
<keyword evidence="6" id="KW-0695">RNA-directed DNA polymerase</keyword>
<keyword evidence="2" id="KW-0548">Nucleotidyltransferase</keyword>
<dbReference type="InterPro" id="IPR043128">
    <property type="entry name" value="Rev_trsase/Diguanyl_cyclase"/>
</dbReference>
<dbReference type="SUPFAM" id="SSF56672">
    <property type="entry name" value="DNA/RNA polymerases"/>
    <property type="match status" value="1"/>
</dbReference>
<protein>
    <recommendedName>
        <fullName evidence="7">Reverse transcriptase RNase H-like domain-containing protein</fullName>
    </recommendedName>
</protein>
<keyword evidence="3" id="KW-0540">Nuclease</keyword>
<dbReference type="CDD" id="cd09274">
    <property type="entry name" value="RNase_HI_RT_Ty3"/>
    <property type="match status" value="1"/>
</dbReference>
<sequence>MGPNYSTLARPLNDLLRKEVTDIEGAWGKNQDDALQALKDALCSGRCLRPIDYDKPIFLYTDWSKYGIGAVLGQKDEDGVEYICVAISRSLSKTEKQYASFQGEMLAVVWAIRTLRQYLHGVHFTLVTDHSPLTTLMEKTDLQGRHLRWAISLQEFDFAVQYRPGPKNENADVPSRYLLSTTVNETGARLEREAIPALQVSMGYWNILAH</sequence>
<keyword evidence="9" id="KW-1185">Reference proteome</keyword>
<evidence type="ECO:0000256" key="6">
    <source>
        <dbReference type="ARBA" id="ARBA00022918"/>
    </source>
</evidence>
<dbReference type="Proteomes" id="UP001190700">
    <property type="component" value="Unassembled WGS sequence"/>
</dbReference>
<keyword evidence="5" id="KW-0378">Hydrolase</keyword>
<dbReference type="PANTHER" id="PTHR34072:SF58">
    <property type="entry name" value="DNA (CYTOSINE-5-)-METHYLTRANSFERASE"/>
    <property type="match status" value="1"/>
</dbReference>
<keyword evidence="4" id="KW-0255">Endonuclease</keyword>
<evidence type="ECO:0000313" key="9">
    <source>
        <dbReference type="Proteomes" id="UP001190700"/>
    </source>
</evidence>
<evidence type="ECO:0000256" key="3">
    <source>
        <dbReference type="ARBA" id="ARBA00022722"/>
    </source>
</evidence>
<dbReference type="Pfam" id="PF17917">
    <property type="entry name" value="RT_RNaseH"/>
    <property type="match status" value="1"/>
</dbReference>
<feature type="domain" description="Reverse transcriptase RNase H-like" evidence="7">
    <location>
        <begin position="52"/>
        <end position="156"/>
    </location>
</feature>
<gene>
    <name evidence="8" type="ORF">CYMTET_14162</name>
</gene>
<evidence type="ECO:0000259" key="7">
    <source>
        <dbReference type="Pfam" id="PF17917"/>
    </source>
</evidence>
<evidence type="ECO:0000313" key="8">
    <source>
        <dbReference type="EMBL" id="KAK3277858.1"/>
    </source>
</evidence>
<dbReference type="EMBL" id="LGRX02005828">
    <property type="protein sequence ID" value="KAK3277858.1"/>
    <property type="molecule type" value="Genomic_DNA"/>
</dbReference>
<proteinExistence type="predicted"/>
<organism evidence="8 9">
    <name type="scientific">Cymbomonas tetramitiformis</name>
    <dbReference type="NCBI Taxonomy" id="36881"/>
    <lineage>
        <taxon>Eukaryota</taxon>
        <taxon>Viridiplantae</taxon>
        <taxon>Chlorophyta</taxon>
        <taxon>Pyramimonadophyceae</taxon>
        <taxon>Pyramimonadales</taxon>
        <taxon>Pyramimonadaceae</taxon>
        <taxon>Cymbomonas</taxon>
    </lineage>
</organism>